<gene>
    <name evidence="1" type="ORF">MELLADRAFT_90770</name>
</gene>
<reference evidence="2" key="1">
    <citation type="journal article" date="2011" name="Proc. Natl. Acad. Sci. U.S.A.">
        <title>Obligate biotrophy features unraveled by the genomic analysis of rust fungi.</title>
        <authorList>
            <person name="Duplessis S."/>
            <person name="Cuomo C.A."/>
            <person name="Lin Y.-C."/>
            <person name="Aerts A."/>
            <person name="Tisserant E."/>
            <person name="Veneault-Fourrey C."/>
            <person name="Joly D.L."/>
            <person name="Hacquard S."/>
            <person name="Amselem J."/>
            <person name="Cantarel B.L."/>
            <person name="Chiu R."/>
            <person name="Coutinho P.M."/>
            <person name="Feau N."/>
            <person name="Field M."/>
            <person name="Frey P."/>
            <person name="Gelhaye E."/>
            <person name="Goldberg J."/>
            <person name="Grabherr M.G."/>
            <person name="Kodira C.D."/>
            <person name="Kohler A."/>
            <person name="Kuees U."/>
            <person name="Lindquist E.A."/>
            <person name="Lucas S.M."/>
            <person name="Mago R."/>
            <person name="Mauceli E."/>
            <person name="Morin E."/>
            <person name="Murat C."/>
            <person name="Pangilinan J.L."/>
            <person name="Park R."/>
            <person name="Pearson M."/>
            <person name="Quesneville H."/>
            <person name="Rouhier N."/>
            <person name="Sakthikumar S."/>
            <person name="Salamov A.A."/>
            <person name="Schmutz J."/>
            <person name="Selles B."/>
            <person name="Shapiro H."/>
            <person name="Tanguay P."/>
            <person name="Tuskan G.A."/>
            <person name="Henrissat B."/>
            <person name="Van de Peer Y."/>
            <person name="Rouze P."/>
            <person name="Ellis J.G."/>
            <person name="Dodds P.N."/>
            <person name="Schein J.E."/>
            <person name="Zhong S."/>
            <person name="Hamelin R.C."/>
            <person name="Grigoriev I.V."/>
            <person name="Szabo L.J."/>
            <person name="Martin F."/>
        </authorList>
    </citation>
    <scope>NUCLEOTIDE SEQUENCE [LARGE SCALE GENOMIC DNA]</scope>
    <source>
        <strain evidence="2">98AG31 / pathotype 3-4-7</strain>
    </source>
</reference>
<proteinExistence type="predicted"/>
<protein>
    <submittedName>
        <fullName evidence="1">Uncharacterized protein</fullName>
    </submittedName>
</protein>
<dbReference type="VEuPathDB" id="FungiDB:MELLADRAFT_90770"/>
<evidence type="ECO:0000313" key="1">
    <source>
        <dbReference type="EMBL" id="EGG11306.1"/>
    </source>
</evidence>
<dbReference type="KEGG" id="mlr:MELLADRAFT_90770"/>
<dbReference type="AlphaFoldDB" id="F4R7F3"/>
<organism evidence="2">
    <name type="scientific">Melampsora larici-populina (strain 98AG31 / pathotype 3-4-7)</name>
    <name type="common">Poplar leaf rust fungus</name>
    <dbReference type="NCBI Taxonomy" id="747676"/>
    <lineage>
        <taxon>Eukaryota</taxon>
        <taxon>Fungi</taxon>
        <taxon>Dikarya</taxon>
        <taxon>Basidiomycota</taxon>
        <taxon>Pucciniomycotina</taxon>
        <taxon>Pucciniomycetes</taxon>
        <taxon>Pucciniales</taxon>
        <taxon>Melampsoraceae</taxon>
        <taxon>Melampsora</taxon>
    </lineage>
</organism>
<dbReference type="Proteomes" id="UP000001072">
    <property type="component" value="Unassembled WGS sequence"/>
</dbReference>
<dbReference type="EMBL" id="GL883092">
    <property type="protein sequence ID" value="EGG11306.1"/>
    <property type="molecule type" value="Genomic_DNA"/>
</dbReference>
<accession>F4R7F3</accession>
<evidence type="ECO:0000313" key="2">
    <source>
        <dbReference type="Proteomes" id="UP000001072"/>
    </source>
</evidence>
<dbReference type="HOGENOM" id="CLU_132764_0_0_1"/>
<dbReference type="InParanoid" id="F4R7F3"/>
<keyword evidence="2" id="KW-1185">Reference proteome</keyword>
<dbReference type="RefSeq" id="XP_007404941.1">
    <property type="nucleotide sequence ID" value="XM_007404879.1"/>
</dbReference>
<dbReference type="GeneID" id="18935679"/>
<name>F4R7F3_MELLP</name>
<sequence>MALPQMPVHIRSVLLLGDQLPTQCRQPTVTSLFESAIFVCFDRPEFIPVTVTSPSMDTPVEPHRAYLLRGNLLPRFHDSNTTLLVTSTAYATFDPRIDNNHLSPRALISSIGRVTECHFSQQDQRWIVRALHRDYDPMYTLQRAIMRDIGLELFAVGNILGFNGTIFGYDQDHARWIIHLYEAEPMQQ</sequence>